<accession>A0A2U8DLB4</accession>
<protein>
    <submittedName>
        <fullName evidence="1">Uncharacterized protein</fullName>
    </submittedName>
</protein>
<proteinExistence type="predicted"/>
<dbReference type="Proteomes" id="UP000244910">
    <property type="component" value="Chromosome"/>
</dbReference>
<keyword evidence="2" id="KW-1185">Reference proteome</keyword>
<organism evidence="1 2">
    <name type="scientific">Clostridium drakei</name>
    <dbReference type="NCBI Taxonomy" id="332101"/>
    <lineage>
        <taxon>Bacteria</taxon>
        <taxon>Bacillati</taxon>
        <taxon>Bacillota</taxon>
        <taxon>Clostridia</taxon>
        <taxon>Eubacteriales</taxon>
        <taxon>Clostridiaceae</taxon>
        <taxon>Clostridium</taxon>
    </lineage>
</organism>
<sequence>MGLTIGNENPYIKYPTKNLIKNNSSESEQKYSEKVKTSSNGAHDEIKFVKEEGTSNIYVGYINGIKMDEKFITDPVYRDNVLKACNDKEEAILKKIIGSES</sequence>
<dbReference type="EMBL" id="CP020953">
    <property type="protein sequence ID" value="AWI03530.1"/>
    <property type="molecule type" value="Genomic_DNA"/>
</dbReference>
<dbReference type="AlphaFoldDB" id="A0A2U8DLB4"/>
<name>A0A2U8DLB4_9CLOT</name>
<dbReference type="KEGG" id="cdrk:B9W14_03210"/>
<evidence type="ECO:0000313" key="2">
    <source>
        <dbReference type="Proteomes" id="UP000244910"/>
    </source>
</evidence>
<evidence type="ECO:0000313" key="1">
    <source>
        <dbReference type="EMBL" id="AWI03530.1"/>
    </source>
</evidence>
<dbReference type="RefSeq" id="WP_032079044.1">
    <property type="nucleotide sequence ID" value="NZ_CP020953.1"/>
</dbReference>
<gene>
    <name evidence="1" type="ORF">B9W14_03210</name>
</gene>
<reference evidence="2" key="1">
    <citation type="submission" date="2017-04" db="EMBL/GenBank/DDBJ databases">
        <authorList>
            <person name="Song Y."/>
            <person name="Cho B.-K."/>
        </authorList>
    </citation>
    <scope>NUCLEOTIDE SEQUENCE [LARGE SCALE GENOMIC DNA]</scope>
    <source>
        <strain evidence="2">SL1</strain>
    </source>
</reference>